<comment type="subcellular location">
    <subcellularLocation>
        <location evidence="1">Membrane</location>
        <topology evidence="1">Multi-pass membrane protein</topology>
    </subcellularLocation>
</comment>
<feature type="transmembrane region" description="Helical" evidence="7">
    <location>
        <begin position="76"/>
        <end position="95"/>
    </location>
</feature>
<dbReference type="Gene3D" id="3.40.50.720">
    <property type="entry name" value="NAD(P)-binding Rossmann-like Domain"/>
    <property type="match status" value="1"/>
</dbReference>
<dbReference type="Pfam" id="PF02397">
    <property type="entry name" value="Bac_transf"/>
    <property type="match status" value="1"/>
</dbReference>
<accession>A0A1I0X963</accession>
<dbReference type="GO" id="GO:0016020">
    <property type="term" value="C:membrane"/>
    <property type="evidence" value="ECO:0007669"/>
    <property type="project" value="UniProtKB-SubCell"/>
</dbReference>
<evidence type="ECO:0000256" key="3">
    <source>
        <dbReference type="ARBA" id="ARBA00022679"/>
    </source>
</evidence>
<evidence type="ECO:0000313" key="10">
    <source>
        <dbReference type="Proteomes" id="UP000199604"/>
    </source>
</evidence>
<dbReference type="NCBIfam" id="TIGR03023">
    <property type="entry name" value="WcaJ_sugtrans"/>
    <property type="match status" value="1"/>
</dbReference>
<gene>
    <name evidence="9" type="ORF">SAMN05660845_1094</name>
</gene>
<dbReference type="InterPro" id="IPR017475">
    <property type="entry name" value="EPS_sugar_tfrase"/>
</dbReference>
<evidence type="ECO:0000256" key="5">
    <source>
        <dbReference type="ARBA" id="ARBA00022989"/>
    </source>
</evidence>
<dbReference type="EMBL" id="FOJT01000003">
    <property type="protein sequence ID" value="SFA97217.1"/>
    <property type="molecule type" value="Genomic_DNA"/>
</dbReference>
<feature type="transmembrane region" description="Helical" evidence="7">
    <location>
        <begin position="12"/>
        <end position="30"/>
    </location>
</feature>
<dbReference type="Pfam" id="PF13727">
    <property type="entry name" value="CoA_binding_3"/>
    <property type="match status" value="1"/>
</dbReference>
<dbReference type="InterPro" id="IPR003362">
    <property type="entry name" value="Bact_transf"/>
</dbReference>
<keyword evidence="3 9" id="KW-0808">Transferase</keyword>
<protein>
    <submittedName>
        <fullName evidence="9">Putative colanic acid biosysnthesis UDP-glucose lipid carrier transferase</fullName>
    </submittedName>
</protein>
<evidence type="ECO:0000313" key="9">
    <source>
        <dbReference type="EMBL" id="SFA97217.1"/>
    </source>
</evidence>
<proteinExistence type="inferred from homology"/>
<evidence type="ECO:0000256" key="2">
    <source>
        <dbReference type="ARBA" id="ARBA00006464"/>
    </source>
</evidence>
<dbReference type="AlphaFoldDB" id="A0A1I0X963"/>
<dbReference type="NCBIfam" id="TIGR03025">
    <property type="entry name" value="EPS_sugtrans"/>
    <property type="match status" value="1"/>
</dbReference>
<feature type="transmembrane region" description="Helical" evidence="7">
    <location>
        <begin position="267"/>
        <end position="289"/>
    </location>
</feature>
<feature type="domain" description="Bacterial sugar transferase" evidence="8">
    <location>
        <begin position="262"/>
        <end position="446"/>
    </location>
</feature>
<dbReference type="OrthoDB" id="9808602at2"/>
<keyword evidence="10" id="KW-1185">Reference proteome</keyword>
<dbReference type="Proteomes" id="UP000199604">
    <property type="component" value="Unassembled WGS sequence"/>
</dbReference>
<comment type="similarity">
    <text evidence="2">Belongs to the bacterial sugar transferase family.</text>
</comment>
<keyword evidence="4 7" id="KW-0812">Transmembrane</keyword>
<name>A0A1I0X963_9FLAO</name>
<keyword evidence="5 7" id="KW-1133">Transmembrane helix</keyword>
<organism evidence="9 10">
    <name type="scientific">Flavobacterium swingsii</name>
    <dbReference type="NCBI Taxonomy" id="498292"/>
    <lineage>
        <taxon>Bacteria</taxon>
        <taxon>Pseudomonadati</taxon>
        <taxon>Bacteroidota</taxon>
        <taxon>Flavobacteriia</taxon>
        <taxon>Flavobacteriales</taxon>
        <taxon>Flavobacteriaceae</taxon>
        <taxon>Flavobacterium</taxon>
    </lineage>
</organism>
<evidence type="ECO:0000259" key="8">
    <source>
        <dbReference type="Pfam" id="PF02397"/>
    </source>
</evidence>
<dbReference type="RefSeq" id="WP_091474804.1">
    <property type="nucleotide sequence ID" value="NZ_FOJT01000003.1"/>
</dbReference>
<dbReference type="STRING" id="498292.SAMN05660845_1094"/>
<feature type="transmembrane region" description="Helical" evidence="7">
    <location>
        <begin position="101"/>
        <end position="123"/>
    </location>
</feature>
<dbReference type="InterPro" id="IPR017473">
    <property type="entry name" value="Undecaprenyl-P_gluc_Ptfrase"/>
</dbReference>
<dbReference type="PANTHER" id="PTHR30576">
    <property type="entry name" value="COLANIC BIOSYNTHESIS UDP-GLUCOSE LIPID CARRIER TRANSFERASE"/>
    <property type="match status" value="1"/>
</dbReference>
<keyword evidence="6 7" id="KW-0472">Membrane</keyword>
<dbReference type="PANTHER" id="PTHR30576:SF0">
    <property type="entry name" value="UNDECAPRENYL-PHOSPHATE N-ACETYLGALACTOSAMINYL 1-PHOSPHATE TRANSFERASE-RELATED"/>
    <property type="match status" value="1"/>
</dbReference>
<evidence type="ECO:0000256" key="1">
    <source>
        <dbReference type="ARBA" id="ARBA00004141"/>
    </source>
</evidence>
<evidence type="ECO:0000256" key="6">
    <source>
        <dbReference type="ARBA" id="ARBA00023136"/>
    </source>
</evidence>
<reference evidence="10" key="1">
    <citation type="submission" date="2016-10" db="EMBL/GenBank/DDBJ databases">
        <authorList>
            <person name="Varghese N."/>
            <person name="Submissions S."/>
        </authorList>
    </citation>
    <scope>NUCLEOTIDE SEQUENCE [LARGE SCALE GENOMIC DNA]</scope>
    <source>
        <strain evidence="10">DSM 21789</strain>
    </source>
</reference>
<evidence type="ECO:0000256" key="7">
    <source>
        <dbReference type="SAM" id="Phobius"/>
    </source>
</evidence>
<evidence type="ECO:0000256" key="4">
    <source>
        <dbReference type="ARBA" id="ARBA00022692"/>
    </source>
</evidence>
<dbReference type="GO" id="GO:0016780">
    <property type="term" value="F:phosphotransferase activity, for other substituted phosphate groups"/>
    <property type="evidence" value="ECO:0007669"/>
    <property type="project" value="TreeGrafter"/>
</dbReference>
<sequence length="452" mass="53617">MTKGRYSKYIRPISIIIDCVLLVVLANFFLKKFAIQLPYFMIYQLVSWCVLAYFTKFYEVYRFTKPVEIMGMLFKQLFLFSLFVITFFSITREIIFSFRLLLYFIGLSFICITIFKGLLFYYLKKYRIVLGGNYRNVIIVGYTDSSKNLQQLFQNRPDYGYRFKGFFSDKISNENTRGNVSNIQDFVLDNKIDDIYCALEELSSDQLKELVEFADYYKKTIKFIPESNEIYAKNLKIDYYEFFPILSLKRTPLNEPLLKFIKRLFDISFSLFIIIFLLSWLIPIIAILIKLESKGPVFFKQGRPGLDEKEFFCYKFRSMEINDKTEESVIKNDPRITKIGALLRRTSFDEMPQFFNVFLGDMSIVGPRPHLWSHNNEYQTKIRKYNLRLHIKPGITGLAQVKGFRGEIETDDEMVNRIKYDLFYIENWSLLLDVKIIVLTVINVFKGQEKAY</sequence>
<feature type="transmembrane region" description="Helical" evidence="7">
    <location>
        <begin position="36"/>
        <end position="55"/>
    </location>
</feature>